<comment type="caution">
    <text evidence="2">The sequence shown here is derived from an EMBL/GenBank/DDBJ whole genome shotgun (WGS) entry which is preliminary data.</text>
</comment>
<dbReference type="Pfam" id="PF08421">
    <property type="entry name" value="Methyltransf_13"/>
    <property type="match status" value="1"/>
</dbReference>
<feature type="domain" description="Methyltransferase putative zinc binding" evidence="1">
    <location>
        <begin position="2"/>
        <end position="54"/>
    </location>
</feature>
<dbReference type="InterPro" id="IPR038576">
    <property type="entry name" value="Methyltransf_Zn-bd_dom_put_sf"/>
</dbReference>
<dbReference type="EMBL" id="LCQM01000010">
    <property type="protein sequence ID" value="KKW17771.1"/>
    <property type="molecule type" value="Genomic_DNA"/>
</dbReference>
<organism evidence="2 3">
    <name type="scientific">Candidatus Kaiserbacteria bacterium GW2011_GWB1_50_17</name>
    <dbReference type="NCBI Taxonomy" id="1618673"/>
    <lineage>
        <taxon>Bacteria</taxon>
        <taxon>Candidatus Kaiseribacteriota</taxon>
    </lineage>
</organism>
<dbReference type="AlphaFoldDB" id="A0A0G1WG86"/>
<evidence type="ECO:0000313" key="3">
    <source>
        <dbReference type="Proteomes" id="UP000034120"/>
    </source>
</evidence>
<dbReference type="Gene3D" id="6.20.50.110">
    <property type="entry name" value="Methyltransferase, zinc-binding domain"/>
    <property type="match status" value="1"/>
</dbReference>
<accession>A0A0G1WG86</accession>
<reference evidence="2 3" key="1">
    <citation type="journal article" date="2015" name="Nature">
        <title>rRNA introns, odd ribosomes, and small enigmatic genomes across a large radiation of phyla.</title>
        <authorList>
            <person name="Brown C.T."/>
            <person name="Hug L.A."/>
            <person name="Thomas B.C."/>
            <person name="Sharon I."/>
            <person name="Castelle C.J."/>
            <person name="Singh A."/>
            <person name="Wilkins M.J."/>
            <person name="Williams K.H."/>
            <person name="Banfield J.F."/>
        </authorList>
    </citation>
    <scope>NUCLEOTIDE SEQUENCE [LARGE SCALE GENOMIC DNA]</scope>
</reference>
<protein>
    <recommendedName>
        <fullName evidence="1">Methyltransferase putative zinc binding domain-containing protein</fullName>
    </recommendedName>
</protein>
<evidence type="ECO:0000313" key="2">
    <source>
        <dbReference type="EMBL" id="KKW17771.1"/>
    </source>
</evidence>
<gene>
    <name evidence="2" type="ORF">UY57_C0010G0001</name>
</gene>
<proteinExistence type="predicted"/>
<name>A0A0G1WG86_9BACT</name>
<evidence type="ECO:0000259" key="1">
    <source>
        <dbReference type="Pfam" id="PF08421"/>
    </source>
</evidence>
<dbReference type="Proteomes" id="UP000034120">
    <property type="component" value="Unassembled WGS sequence"/>
</dbReference>
<sequence length="55" mass="6130">MNKSLKSVIDFGRMPIANAFLAPEEFASEYFYDMVVGYDRATDAIGLVNTVPPEK</sequence>
<dbReference type="InterPro" id="IPR013630">
    <property type="entry name" value="Methyltransf_Zn-bd_dom_put"/>
</dbReference>
<feature type="non-terminal residue" evidence="2">
    <location>
        <position position="55"/>
    </location>
</feature>